<feature type="compositionally biased region" description="Polar residues" evidence="1">
    <location>
        <begin position="146"/>
        <end position="157"/>
    </location>
</feature>
<evidence type="ECO:0000256" key="1">
    <source>
        <dbReference type="SAM" id="MobiDB-lite"/>
    </source>
</evidence>
<gene>
    <name evidence="2" type="ORF">ASPCAL07349</name>
</gene>
<dbReference type="Proteomes" id="UP000054771">
    <property type="component" value="Unassembled WGS sequence"/>
</dbReference>
<evidence type="ECO:0000313" key="2">
    <source>
        <dbReference type="EMBL" id="CEL06242.1"/>
    </source>
</evidence>
<feature type="region of interest" description="Disordered" evidence="1">
    <location>
        <begin position="136"/>
        <end position="210"/>
    </location>
</feature>
<name>A0A0U5G2L6_ASPCI</name>
<dbReference type="AlphaFoldDB" id="A0A0U5G2L6"/>
<dbReference type="OrthoDB" id="5425806at2759"/>
<reference evidence="3" key="1">
    <citation type="journal article" date="2016" name="Genome Announc.">
        <title>Draft genome sequences of fungus Aspergillus calidoustus.</title>
        <authorList>
            <person name="Horn F."/>
            <person name="Linde J."/>
            <person name="Mattern D.J."/>
            <person name="Walther G."/>
            <person name="Guthke R."/>
            <person name="Scherlach K."/>
            <person name="Martin K."/>
            <person name="Brakhage A.A."/>
            <person name="Petzke L."/>
            <person name="Valiante V."/>
        </authorList>
    </citation>
    <scope>NUCLEOTIDE SEQUENCE [LARGE SCALE GENOMIC DNA]</scope>
    <source>
        <strain evidence="3">SF006504</strain>
    </source>
</reference>
<protein>
    <submittedName>
        <fullName evidence="2">Uncharacterized protein</fullName>
    </submittedName>
</protein>
<dbReference type="EMBL" id="CDMC01000005">
    <property type="protein sequence ID" value="CEL06242.1"/>
    <property type="molecule type" value="Genomic_DNA"/>
</dbReference>
<sequence>MSRHQTRARAPATEVMAISSEDLAQCRRDRDFTNILDLRNCWHTSFLKRLREHGYRSCFLWKQLQESEDARSECIDSFLDIYGMEYWGDRERRGRYLMPDSIARGDVVKYPENRTELKQTLVLLLKKKADDILKKGDSSQQSQSQIEACQSELSQPTSKKKYSSRYSAPKKPTPEKRPPSEDFDFIPEERESSGEGETETETETELDTEAEVNIDHAEEEIGVEATASQLPVSMSQDMSMTEPAFMPVASANIPTATRRVRRRNTIEHRMTPPSDENSASSISVPFTSPSCGGSSNTSTVSLVDANLARALYAKYRRDTFFLITTDGPRIIAAAWHKYKDFGAASSFLLDMGRARGLENRWWTAEAQMMIDGESGPSEADYVLAAKDVISEASVTLEWSGEEVLVRWDNNDDWKVVKQMTQKAWMSREFGFQMIDVFKVKVLLHLENNY</sequence>
<accession>A0A0U5G2L6</accession>
<organism evidence="2 3">
    <name type="scientific">Aspergillus calidoustus</name>
    <dbReference type="NCBI Taxonomy" id="454130"/>
    <lineage>
        <taxon>Eukaryota</taxon>
        <taxon>Fungi</taxon>
        <taxon>Dikarya</taxon>
        <taxon>Ascomycota</taxon>
        <taxon>Pezizomycotina</taxon>
        <taxon>Eurotiomycetes</taxon>
        <taxon>Eurotiomycetidae</taxon>
        <taxon>Eurotiales</taxon>
        <taxon>Aspergillaceae</taxon>
        <taxon>Aspergillus</taxon>
        <taxon>Aspergillus subgen. Nidulantes</taxon>
    </lineage>
</organism>
<evidence type="ECO:0000313" key="3">
    <source>
        <dbReference type="Proteomes" id="UP000054771"/>
    </source>
</evidence>
<proteinExistence type="predicted"/>
<dbReference type="STRING" id="454130.A0A0U5G2L6"/>
<keyword evidence="3" id="KW-1185">Reference proteome</keyword>
<feature type="compositionally biased region" description="Acidic residues" evidence="1">
    <location>
        <begin position="194"/>
        <end position="210"/>
    </location>
</feature>